<evidence type="ECO:0000313" key="1">
    <source>
        <dbReference type="EMBL" id="JAD98252.1"/>
    </source>
</evidence>
<accession>A0A0A9EQE8</accession>
<dbReference type="AlphaFoldDB" id="A0A0A9EQE8"/>
<proteinExistence type="predicted"/>
<organism evidence="1">
    <name type="scientific">Arundo donax</name>
    <name type="common">Giant reed</name>
    <name type="synonym">Donax arundinaceus</name>
    <dbReference type="NCBI Taxonomy" id="35708"/>
    <lineage>
        <taxon>Eukaryota</taxon>
        <taxon>Viridiplantae</taxon>
        <taxon>Streptophyta</taxon>
        <taxon>Embryophyta</taxon>
        <taxon>Tracheophyta</taxon>
        <taxon>Spermatophyta</taxon>
        <taxon>Magnoliopsida</taxon>
        <taxon>Liliopsida</taxon>
        <taxon>Poales</taxon>
        <taxon>Poaceae</taxon>
        <taxon>PACMAD clade</taxon>
        <taxon>Arundinoideae</taxon>
        <taxon>Arundineae</taxon>
        <taxon>Arundo</taxon>
    </lineage>
</organism>
<reference evidence="1" key="2">
    <citation type="journal article" date="2015" name="Data Brief">
        <title>Shoot transcriptome of the giant reed, Arundo donax.</title>
        <authorList>
            <person name="Barrero R.A."/>
            <person name="Guerrero F.D."/>
            <person name="Moolhuijzen P."/>
            <person name="Goolsby J.A."/>
            <person name="Tidwell J."/>
            <person name="Bellgard S.E."/>
            <person name="Bellgard M.I."/>
        </authorList>
    </citation>
    <scope>NUCLEOTIDE SEQUENCE</scope>
    <source>
        <tissue evidence="1">Shoot tissue taken approximately 20 cm above the soil surface</tissue>
    </source>
</reference>
<name>A0A0A9EQE8_ARUDO</name>
<protein>
    <submittedName>
        <fullName evidence="1">Uncharacterized protein</fullName>
    </submittedName>
</protein>
<reference evidence="1" key="1">
    <citation type="submission" date="2014-09" db="EMBL/GenBank/DDBJ databases">
        <authorList>
            <person name="Magalhaes I.L.F."/>
            <person name="Oliveira U."/>
            <person name="Santos F.R."/>
            <person name="Vidigal T.H.D.A."/>
            <person name="Brescovit A.D."/>
            <person name="Santos A.J."/>
        </authorList>
    </citation>
    <scope>NUCLEOTIDE SEQUENCE</scope>
    <source>
        <tissue evidence="1">Shoot tissue taken approximately 20 cm above the soil surface</tissue>
    </source>
</reference>
<dbReference type="EMBL" id="GBRH01199643">
    <property type="protein sequence ID" value="JAD98252.1"/>
    <property type="molecule type" value="Transcribed_RNA"/>
</dbReference>
<sequence length="30" mass="3369">MLKTMMFFEGCPKPLGCTVSDKFFTLLLLG</sequence>